<dbReference type="EMBL" id="OX465081">
    <property type="protein sequence ID" value="CAI9284673.1"/>
    <property type="molecule type" value="Genomic_DNA"/>
</dbReference>
<evidence type="ECO:0000313" key="2">
    <source>
        <dbReference type="Proteomes" id="UP001177003"/>
    </source>
</evidence>
<evidence type="ECO:0000313" key="1">
    <source>
        <dbReference type="EMBL" id="CAI9284673.1"/>
    </source>
</evidence>
<organism evidence="1 2">
    <name type="scientific">Lactuca saligna</name>
    <name type="common">Willowleaf lettuce</name>
    <dbReference type="NCBI Taxonomy" id="75948"/>
    <lineage>
        <taxon>Eukaryota</taxon>
        <taxon>Viridiplantae</taxon>
        <taxon>Streptophyta</taxon>
        <taxon>Embryophyta</taxon>
        <taxon>Tracheophyta</taxon>
        <taxon>Spermatophyta</taxon>
        <taxon>Magnoliopsida</taxon>
        <taxon>eudicotyledons</taxon>
        <taxon>Gunneridae</taxon>
        <taxon>Pentapetalae</taxon>
        <taxon>asterids</taxon>
        <taxon>campanulids</taxon>
        <taxon>Asterales</taxon>
        <taxon>Asteraceae</taxon>
        <taxon>Cichorioideae</taxon>
        <taxon>Cichorieae</taxon>
        <taxon>Lactucinae</taxon>
        <taxon>Lactuca</taxon>
    </lineage>
</organism>
<name>A0AA35Z2X8_LACSI</name>
<protein>
    <submittedName>
        <fullName evidence="1">Uncharacterized protein</fullName>
    </submittedName>
</protein>
<accession>A0AA35Z2X8</accession>
<gene>
    <name evidence="1" type="ORF">LSALG_LOCUS24186</name>
</gene>
<sequence length="209" mass="23494">MVKLTKFIGDTRLACGLCQQLVSERFKKTVGLRVDFRRGGAFGCKAVITAESGCLATQVAAVYCGDFPIETGCDAGEKKHELGFRKWWKRTLDRNGLDRKRLGLSQTRQGDDSGGRLWMVKADSFVFFIGGRRLSCHRSVRWKRILCGDKQQPGMEDFGRDRGEGRVSGKSRDRVWKTLDVAEVKVGCPGKVLNRDERRVIKGSCEQMV</sequence>
<reference evidence="1" key="1">
    <citation type="submission" date="2023-04" db="EMBL/GenBank/DDBJ databases">
        <authorList>
            <person name="Vijverberg K."/>
            <person name="Xiong W."/>
            <person name="Schranz E."/>
        </authorList>
    </citation>
    <scope>NUCLEOTIDE SEQUENCE</scope>
</reference>
<proteinExistence type="predicted"/>
<dbReference type="AlphaFoldDB" id="A0AA35Z2X8"/>
<dbReference type="Proteomes" id="UP001177003">
    <property type="component" value="Chromosome 5"/>
</dbReference>
<keyword evidence="2" id="KW-1185">Reference proteome</keyword>